<dbReference type="RefSeq" id="WP_114207198.1">
    <property type="nucleotide sequence ID" value="NZ_CP030840.1"/>
</dbReference>
<evidence type="ECO:0000256" key="1">
    <source>
        <dbReference type="SAM" id="Phobius"/>
    </source>
</evidence>
<evidence type="ECO:0000313" key="3">
    <source>
        <dbReference type="EMBL" id="AXC11823.1"/>
    </source>
</evidence>
<feature type="transmembrane region" description="Helical" evidence="1">
    <location>
        <begin position="24"/>
        <end position="42"/>
    </location>
</feature>
<gene>
    <name evidence="3" type="ORF">ACPOL_2501</name>
</gene>
<dbReference type="EMBL" id="CP030840">
    <property type="protein sequence ID" value="AXC11823.1"/>
    <property type="molecule type" value="Genomic_DNA"/>
</dbReference>
<dbReference type="OrthoDB" id="116805at2"/>
<dbReference type="InterPro" id="IPR003675">
    <property type="entry name" value="Rce1/LyrA-like_dom"/>
</dbReference>
<keyword evidence="1" id="KW-0472">Membrane</keyword>
<organism evidence="3 4">
    <name type="scientific">Acidisarcina polymorpha</name>
    <dbReference type="NCBI Taxonomy" id="2211140"/>
    <lineage>
        <taxon>Bacteria</taxon>
        <taxon>Pseudomonadati</taxon>
        <taxon>Acidobacteriota</taxon>
        <taxon>Terriglobia</taxon>
        <taxon>Terriglobales</taxon>
        <taxon>Acidobacteriaceae</taxon>
        <taxon>Acidisarcina</taxon>
    </lineage>
</organism>
<protein>
    <recommendedName>
        <fullName evidence="2">CAAX prenyl protease 2/Lysostaphin resistance protein A-like domain-containing protein</fullName>
    </recommendedName>
</protein>
<proteinExistence type="predicted"/>
<feature type="transmembrane region" description="Helical" evidence="1">
    <location>
        <begin position="188"/>
        <end position="208"/>
    </location>
</feature>
<evidence type="ECO:0000259" key="2">
    <source>
        <dbReference type="Pfam" id="PF02517"/>
    </source>
</evidence>
<dbReference type="GO" id="GO:0080120">
    <property type="term" value="P:CAAX-box protein maturation"/>
    <property type="evidence" value="ECO:0007669"/>
    <property type="project" value="UniProtKB-ARBA"/>
</dbReference>
<accession>A0A2Z5FY46</accession>
<dbReference type="Pfam" id="PF02517">
    <property type="entry name" value="Rce1-like"/>
    <property type="match status" value="1"/>
</dbReference>
<feature type="transmembrane region" description="Helical" evidence="1">
    <location>
        <begin position="117"/>
        <end position="136"/>
    </location>
</feature>
<dbReference type="KEGG" id="abas:ACPOL_2501"/>
<keyword evidence="1" id="KW-1133">Transmembrane helix</keyword>
<evidence type="ECO:0000313" key="4">
    <source>
        <dbReference type="Proteomes" id="UP000253606"/>
    </source>
</evidence>
<dbReference type="AlphaFoldDB" id="A0A2Z5FY46"/>
<keyword evidence="1" id="KW-0812">Transmembrane</keyword>
<feature type="transmembrane region" description="Helical" evidence="1">
    <location>
        <begin position="143"/>
        <end position="160"/>
    </location>
</feature>
<feature type="domain" description="CAAX prenyl protease 2/Lysostaphin resistance protein A-like" evidence="2">
    <location>
        <begin position="119"/>
        <end position="198"/>
    </location>
</feature>
<dbReference type="Proteomes" id="UP000253606">
    <property type="component" value="Chromosome"/>
</dbReference>
<feature type="transmembrane region" description="Helical" evidence="1">
    <location>
        <begin position="76"/>
        <end position="97"/>
    </location>
</feature>
<reference evidence="3 4" key="1">
    <citation type="journal article" date="2018" name="Front. Microbiol.">
        <title>Hydrolytic Capabilities as a Key to Environmental Success: Chitinolytic and Cellulolytic Acidobacteria From Acidic Sub-arctic Soils and Boreal Peatlands.</title>
        <authorList>
            <person name="Belova S.E."/>
            <person name="Ravin N.V."/>
            <person name="Pankratov T.A."/>
            <person name="Rakitin A.L."/>
            <person name="Ivanova A.A."/>
            <person name="Beletsky A.V."/>
            <person name="Mardanov A.V."/>
            <person name="Sinninghe Damste J.S."/>
            <person name="Dedysh S.N."/>
        </authorList>
    </citation>
    <scope>NUCLEOTIDE SEQUENCE [LARGE SCALE GENOMIC DNA]</scope>
    <source>
        <strain evidence="3 4">SBC82</strain>
    </source>
</reference>
<dbReference type="GO" id="GO:0004175">
    <property type="term" value="F:endopeptidase activity"/>
    <property type="evidence" value="ECO:0007669"/>
    <property type="project" value="UniProtKB-ARBA"/>
</dbReference>
<keyword evidence="4" id="KW-1185">Reference proteome</keyword>
<feature type="transmembrane region" description="Helical" evidence="1">
    <location>
        <begin position="48"/>
        <end position="64"/>
    </location>
</feature>
<name>A0A2Z5FY46_9BACT</name>
<sequence>MAVGKAELPLVEDPGATASRQRDIVELSVGYGLILLVIWMPSPWQRPLYLAAAIFIFAASWKSFDDWADIGLRTENLLQSIWIVVAAIAAAAIAVMVAEKLQTLRPWRGPFELIQRFWGYAIWAFAQQFLLQDFFLSRFRRLFKSKVLAVVLATGVFALAHLPNPILTVATVVWGFAACWLFLHYHNLIPLAIAHAVLGICIAITFLGNVTHNMRVGLGYLAYRPRHGHIRRSIPSALPQP</sequence>